<keyword evidence="1" id="KW-0472">Membrane</keyword>
<protein>
    <submittedName>
        <fullName evidence="2">Uncharacterized protein</fullName>
    </submittedName>
</protein>
<dbReference type="AlphaFoldDB" id="A0A9P0YY45"/>
<comment type="caution">
    <text evidence="2">The sequence shown here is derived from an EMBL/GenBank/DDBJ whole genome shotgun (WGS) entry which is preliminary data.</text>
</comment>
<dbReference type="EMBL" id="CAMAPE010000011">
    <property type="protein sequence ID" value="CAH9079737.1"/>
    <property type="molecule type" value="Genomic_DNA"/>
</dbReference>
<reference evidence="2" key="1">
    <citation type="submission" date="2022-07" db="EMBL/GenBank/DDBJ databases">
        <authorList>
            <person name="Macas J."/>
            <person name="Novak P."/>
            <person name="Neumann P."/>
        </authorList>
    </citation>
    <scope>NUCLEOTIDE SEQUENCE</scope>
</reference>
<gene>
    <name evidence="2" type="ORF">CEURO_LOCUS7212</name>
</gene>
<sequence>MVTQQKLITFRMPKISPLTSILKKETRMPKISLQLSSKLELKHPGLHWSTNKIFNVCVSTPASQAFYVEARACCLHLCTGGKNLEEDVVRASFIILNHKLCPWIFFVILLCFRHACLHFVICGL</sequence>
<feature type="transmembrane region" description="Helical" evidence="1">
    <location>
        <begin position="100"/>
        <end position="121"/>
    </location>
</feature>
<proteinExistence type="predicted"/>
<keyword evidence="1" id="KW-1133">Transmembrane helix</keyword>
<organism evidence="2 3">
    <name type="scientific">Cuscuta europaea</name>
    <name type="common">European dodder</name>
    <dbReference type="NCBI Taxonomy" id="41803"/>
    <lineage>
        <taxon>Eukaryota</taxon>
        <taxon>Viridiplantae</taxon>
        <taxon>Streptophyta</taxon>
        <taxon>Embryophyta</taxon>
        <taxon>Tracheophyta</taxon>
        <taxon>Spermatophyta</taxon>
        <taxon>Magnoliopsida</taxon>
        <taxon>eudicotyledons</taxon>
        <taxon>Gunneridae</taxon>
        <taxon>Pentapetalae</taxon>
        <taxon>asterids</taxon>
        <taxon>lamiids</taxon>
        <taxon>Solanales</taxon>
        <taxon>Convolvulaceae</taxon>
        <taxon>Cuscuteae</taxon>
        <taxon>Cuscuta</taxon>
        <taxon>Cuscuta subgen. Cuscuta</taxon>
    </lineage>
</organism>
<evidence type="ECO:0000313" key="3">
    <source>
        <dbReference type="Proteomes" id="UP001152484"/>
    </source>
</evidence>
<name>A0A9P0YY45_CUSEU</name>
<evidence type="ECO:0000313" key="2">
    <source>
        <dbReference type="EMBL" id="CAH9079737.1"/>
    </source>
</evidence>
<dbReference type="Proteomes" id="UP001152484">
    <property type="component" value="Unassembled WGS sequence"/>
</dbReference>
<keyword evidence="3" id="KW-1185">Reference proteome</keyword>
<keyword evidence="1" id="KW-0812">Transmembrane</keyword>
<evidence type="ECO:0000256" key="1">
    <source>
        <dbReference type="SAM" id="Phobius"/>
    </source>
</evidence>
<accession>A0A9P0YY45</accession>